<dbReference type="Pfam" id="PF02493">
    <property type="entry name" value="MORN"/>
    <property type="match status" value="2"/>
</dbReference>
<dbReference type="SUPFAM" id="SSF82185">
    <property type="entry name" value="Histone H3 K4-specific methyltransferase SET7/9 N-terminal domain"/>
    <property type="match status" value="1"/>
</dbReference>
<evidence type="ECO:0000313" key="3">
    <source>
        <dbReference type="Proteomes" id="UP001580346"/>
    </source>
</evidence>
<evidence type="ECO:0000256" key="1">
    <source>
        <dbReference type="ARBA" id="ARBA00022737"/>
    </source>
</evidence>
<accession>A0ABV5AUD5</accession>
<sequence>MGAGNAVYYGEVKDGKPHGKGTMKWSNDKSYSGNWVAGQRSGSGKCVNLYEQGAKC</sequence>
<proteinExistence type="predicted"/>
<dbReference type="InterPro" id="IPR003409">
    <property type="entry name" value="MORN"/>
</dbReference>
<dbReference type="SMART" id="SM00698">
    <property type="entry name" value="MORN"/>
    <property type="match status" value="2"/>
</dbReference>
<dbReference type="Proteomes" id="UP001580346">
    <property type="component" value="Unassembled WGS sequence"/>
</dbReference>
<keyword evidence="1" id="KW-0677">Repeat</keyword>
<dbReference type="RefSeq" id="WP_375355820.1">
    <property type="nucleotide sequence ID" value="NZ_JBHHMI010000010.1"/>
</dbReference>
<gene>
    <name evidence="2" type="ORF">ACE41H_13640</name>
</gene>
<protein>
    <submittedName>
        <fullName evidence="2">Uncharacterized protein</fullName>
    </submittedName>
</protein>
<name>A0ABV5AUD5_9BACL</name>
<reference evidence="2 3" key="1">
    <citation type="submission" date="2024-09" db="EMBL/GenBank/DDBJ databases">
        <title>Paenibacillus zeirhizospherea sp. nov., isolated from surface of the maize (Zea mays) roots in a horticulture field, Hungary.</title>
        <authorList>
            <person name="Marton D."/>
            <person name="Farkas M."/>
            <person name="Bedics A."/>
            <person name="Toth E."/>
            <person name="Tancsics A."/>
            <person name="Boka K."/>
            <person name="Maroti G."/>
            <person name="Kriszt B."/>
            <person name="Cserhati M."/>
        </authorList>
    </citation>
    <scope>NUCLEOTIDE SEQUENCE [LARGE SCALE GENOMIC DNA]</scope>
    <source>
        <strain evidence="2 3">KCTC 33519</strain>
    </source>
</reference>
<dbReference type="Gene3D" id="2.20.110.10">
    <property type="entry name" value="Histone H3 K4-specific methyltransferase SET7/9 N-terminal domain"/>
    <property type="match status" value="1"/>
</dbReference>
<comment type="caution">
    <text evidence="2">The sequence shown here is derived from an EMBL/GenBank/DDBJ whole genome shotgun (WGS) entry which is preliminary data.</text>
</comment>
<evidence type="ECO:0000313" key="2">
    <source>
        <dbReference type="EMBL" id="MFB5267818.1"/>
    </source>
</evidence>
<organism evidence="2 3">
    <name type="scientific">Paenibacillus enshidis</name>
    <dbReference type="NCBI Taxonomy" id="1458439"/>
    <lineage>
        <taxon>Bacteria</taxon>
        <taxon>Bacillati</taxon>
        <taxon>Bacillota</taxon>
        <taxon>Bacilli</taxon>
        <taxon>Bacillales</taxon>
        <taxon>Paenibacillaceae</taxon>
        <taxon>Paenibacillus</taxon>
    </lineage>
</organism>
<keyword evidence="3" id="KW-1185">Reference proteome</keyword>
<dbReference type="EMBL" id="JBHHMI010000010">
    <property type="protein sequence ID" value="MFB5267818.1"/>
    <property type="molecule type" value="Genomic_DNA"/>
</dbReference>